<evidence type="ECO:0000313" key="10">
    <source>
        <dbReference type="EMBL" id="AAF12286.1"/>
    </source>
</evidence>
<evidence type="ECO:0000256" key="7">
    <source>
        <dbReference type="ARBA" id="ARBA00023014"/>
    </source>
</evidence>
<sequence length="563" mass="61722">MFCPQWKFTFLINQRPCAAGQLSRRGFAPSFAAFSGAAMSDIEALKKELPPFQIFDLIPQYAAAGQIDPEKIDLLKWAGVYPQRPQEDGFLMMRVKVPTAELHTDALRVVAGISEDFGRGLLDVTDRQAFQFHWLRIQDIPEILDRLETVGLHTKGACGDTVRAVIASPLAGLDAREKIDVRPLAAAMEGTLSGNHDFEDLPRKFKISITATPELEGIHLINDIGFLAHEVDGEIGFDVWVGGGLGAVPHLAERLGVFIRPDEVVEVGRAIVGAYRDHGYRVNRKKSRLKYLIKDLGPAKFREIVETEYLGRPLRDGPSAPVARFGGSDVLGVNPQKDGLNYVVLTTTVGRITPEKARRLADLAEQYGNGYLRTTAFQNMMIPNVPDEHVGALVAELQELELAPKATLRGTTIACTGTQFCRLAQTETKARVAGMIDVLEPRHNDLDVPFVINLTGCSNACTRYQVADLGFMGALRANKETGGEDEVYNVHLAGSIGQAQRTGTKLRGIVPAERLTEYTDRVISDFKANKTPGESFVEYADRVGADRFVPDTVLDGGKELVNA</sequence>
<dbReference type="PaxDb" id="243230-DR_A0013"/>
<dbReference type="GO" id="GO:0051539">
    <property type="term" value="F:4 iron, 4 sulfur cluster binding"/>
    <property type="evidence" value="ECO:0007669"/>
    <property type="project" value="UniProtKB-KW"/>
</dbReference>
<dbReference type="InterPro" id="IPR045854">
    <property type="entry name" value="NO2/SO3_Rdtase_4Fe4S_sf"/>
</dbReference>
<keyword evidence="11" id="KW-1185">Reference proteome</keyword>
<gene>
    <name evidence="10" type="ordered locus">DR_A0013</name>
</gene>
<dbReference type="PRINTS" id="PR00397">
    <property type="entry name" value="SIROHAEM"/>
</dbReference>
<dbReference type="InParanoid" id="Q9RZD6"/>
<dbReference type="OrthoDB" id="9803707at2"/>
<keyword evidence="5" id="KW-0560">Oxidoreductase</keyword>
<dbReference type="eggNOG" id="COG0155">
    <property type="taxonomic scope" value="Bacteria"/>
</dbReference>
<evidence type="ECO:0000259" key="8">
    <source>
        <dbReference type="Pfam" id="PF01077"/>
    </source>
</evidence>
<dbReference type="EMBL" id="AE001825">
    <property type="protein sequence ID" value="AAF12286.1"/>
    <property type="molecule type" value="Genomic_DNA"/>
</dbReference>
<dbReference type="GO" id="GO:0016491">
    <property type="term" value="F:oxidoreductase activity"/>
    <property type="evidence" value="ECO:0000318"/>
    <property type="project" value="GO_Central"/>
</dbReference>
<dbReference type="HOGENOM" id="CLU_015667_2_3_0"/>
<dbReference type="InterPro" id="IPR051329">
    <property type="entry name" value="NIR_SIR_4Fe-4S"/>
</dbReference>
<evidence type="ECO:0000256" key="1">
    <source>
        <dbReference type="ARBA" id="ARBA00010429"/>
    </source>
</evidence>
<dbReference type="GO" id="GO:0046872">
    <property type="term" value="F:metal ion binding"/>
    <property type="evidence" value="ECO:0007669"/>
    <property type="project" value="UniProtKB-KW"/>
</dbReference>
<reference evidence="10 11" key="1">
    <citation type="journal article" date="1999" name="Science">
        <title>Genome sequence of the radioresistant bacterium Deinococcus radiodurans R1.</title>
        <authorList>
            <person name="White O."/>
            <person name="Eisen J.A."/>
            <person name="Heidelberg J.F."/>
            <person name="Hickey E.K."/>
            <person name="Peterson J.D."/>
            <person name="Dodson R.J."/>
            <person name="Haft D.H."/>
            <person name="Gwinn M.L."/>
            <person name="Nelson W.C."/>
            <person name="Richardson D.L."/>
            <person name="Moffat K.S."/>
            <person name="Qin H."/>
            <person name="Jiang L."/>
            <person name="Pamphile W."/>
            <person name="Crosby M."/>
            <person name="Shen M."/>
            <person name="Vamathevan J.J."/>
            <person name="Lam P."/>
            <person name="McDonald L."/>
            <person name="Utterback T."/>
            <person name="Zalewski C."/>
            <person name="Makarova K.S."/>
            <person name="Aravind L."/>
            <person name="Daly M.J."/>
            <person name="Minton K.W."/>
            <person name="Fleischmann R.D."/>
            <person name="Ketchum K.A."/>
            <person name="Nelson K.E."/>
            <person name="Salzberg S."/>
            <person name="Smith H.O."/>
            <person name="Venter J.C."/>
            <person name="Fraser C.M."/>
        </authorList>
    </citation>
    <scope>NUCLEOTIDE SEQUENCE [LARGE SCALE GENOMIC DNA]</scope>
    <source>
        <strain evidence="11">ATCC 13939 / DSM 20539 / JCM 16871 / LMG 4051 / NBRC 15346 / NCIMB 9279 / R1 / VKM B-1422</strain>
    </source>
</reference>
<dbReference type="InterPro" id="IPR006067">
    <property type="entry name" value="NO2/SO3_Rdtase_4Fe4S_dom"/>
</dbReference>
<dbReference type="Pfam" id="PF03460">
    <property type="entry name" value="NIR_SIR_ferr"/>
    <property type="match status" value="2"/>
</dbReference>
<dbReference type="STRING" id="243230.DR_A0013"/>
<keyword evidence="4" id="KW-0479">Metal-binding</keyword>
<evidence type="ECO:0000256" key="6">
    <source>
        <dbReference type="ARBA" id="ARBA00023004"/>
    </source>
</evidence>
<dbReference type="InterPro" id="IPR005117">
    <property type="entry name" value="NiRdtase/SiRdtase_haem-b_fer"/>
</dbReference>
<dbReference type="Gene3D" id="3.30.413.10">
    <property type="entry name" value="Sulfite Reductase Hemoprotein, domain 1"/>
    <property type="match status" value="2"/>
</dbReference>
<dbReference type="Pfam" id="PF01077">
    <property type="entry name" value="NIR_SIR"/>
    <property type="match status" value="2"/>
</dbReference>
<keyword evidence="7" id="KW-0411">Iron-sulfur</keyword>
<dbReference type="GO" id="GO:0020037">
    <property type="term" value="F:heme binding"/>
    <property type="evidence" value="ECO:0007669"/>
    <property type="project" value="InterPro"/>
</dbReference>
<evidence type="ECO:0000256" key="2">
    <source>
        <dbReference type="ARBA" id="ARBA00022485"/>
    </source>
</evidence>
<dbReference type="PANTHER" id="PTHR32439:SF0">
    <property type="entry name" value="FERREDOXIN--NITRITE REDUCTASE, CHLOROPLASTIC"/>
    <property type="match status" value="1"/>
</dbReference>
<dbReference type="AlphaFoldDB" id="Q9RZD6"/>
<dbReference type="Gene3D" id="3.90.480.20">
    <property type="match status" value="1"/>
</dbReference>
<name>Q9RZD6_DEIRA</name>
<evidence type="ECO:0000256" key="4">
    <source>
        <dbReference type="ARBA" id="ARBA00022723"/>
    </source>
</evidence>
<dbReference type="FunCoup" id="Q9RZD6">
    <property type="interactions" value="266"/>
</dbReference>
<organism evidence="10 11">
    <name type="scientific">Deinococcus radiodurans (strain ATCC 13939 / DSM 20539 / JCM 16871 / CCUG 27074 / LMG 4051 / NBRC 15346 / NCIMB 9279 / VKM B-1422 / R1)</name>
    <dbReference type="NCBI Taxonomy" id="243230"/>
    <lineage>
        <taxon>Bacteria</taxon>
        <taxon>Thermotogati</taxon>
        <taxon>Deinococcota</taxon>
        <taxon>Deinococci</taxon>
        <taxon>Deinococcales</taxon>
        <taxon>Deinococcaceae</taxon>
        <taxon>Deinococcus</taxon>
    </lineage>
</organism>
<proteinExistence type="inferred from homology"/>
<dbReference type="KEGG" id="dra:DR_A0013"/>
<dbReference type="PATRIC" id="fig|243230.17.peg.2899"/>
<dbReference type="InterPro" id="IPR036136">
    <property type="entry name" value="Nit/Sulf_reduc_fer-like_dom_sf"/>
</dbReference>
<dbReference type="PROSITE" id="PS00365">
    <property type="entry name" value="NIR_SIR"/>
    <property type="match status" value="1"/>
</dbReference>
<protein>
    <submittedName>
        <fullName evidence="10">Ferredoxin-nitrite reductase</fullName>
    </submittedName>
</protein>
<dbReference type="PIR" id="A75594">
    <property type="entry name" value="A75594"/>
</dbReference>
<dbReference type="SUPFAM" id="SSF55124">
    <property type="entry name" value="Nitrite/Sulfite reductase N-terminal domain-like"/>
    <property type="match status" value="2"/>
</dbReference>
<evidence type="ECO:0000256" key="3">
    <source>
        <dbReference type="ARBA" id="ARBA00022617"/>
    </source>
</evidence>
<keyword evidence="3" id="KW-0349">Heme</keyword>
<feature type="domain" description="Nitrite/Sulfite reductase ferredoxin-like" evidence="9">
    <location>
        <begin position="85"/>
        <end position="148"/>
    </location>
</feature>
<accession>Q9RZD6</accession>
<keyword evidence="2" id="KW-0004">4Fe-4S</keyword>
<dbReference type="Proteomes" id="UP000002524">
    <property type="component" value="Chromosome 2"/>
</dbReference>
<dbReference type="PANTHER" id="PTHR32439">
    <property type="entry name" value="FERREDOXIN--NITRITE REDUCTASE, CHLOROPLASTIC"/>
    <property type="match status" value="1"/>
</dbReference>
<evidence type="ECO:0000256" key="5">
    <source>
        <dbReference type="ARBA" id="ARBA00023002"/>
    </source>
</evidence>
<feature type="domain" description="Nitrite/sulphite reductase 4Fe-4S" evidence="8">
    <location>
        <begin position="158"/>
        <end position="312"/>
    </location>
</feature>
<comment type="similarity">
    <text evidence="1">Belongs to the nitrite and sulfite reductase 4Fe-4S domain family.</text>
</comment>
<evidence type="ECO:0000259" key="9">
    <source>
        <dbReference type="Pfam" id="PF03460"/>
    </source>
</evidence>
<feature type="domain" description="Nitrite/Sulfite reductase ferredoxin-like" evidence="9">
    <location>
        <begin position="335"/>
        <end position="400"/>
    </location>
</feature>
<dbReference type="InterPro" id="IPR006066">
    <property type="entry name" value="NO2/SO3_Rdtase_FeS/sirohaem_BS"/>
</dbReference>
<dbReference type="EnsemblBacteria" id="AAF12286">
    <property type="protein sequence ID" value="AAF12286"/>
    <property type="gene ID" value="DR_A0013"/>
</dbReference>
<feature type="domain" description="Nitrite/sulphite reductase 4Fe-4S" evidence="8">
    <location>
        <begin position="412"/>
        <end position="549"/>
    </location>
</feature>
<dbReference type="SUPFAM" id="SSF56014">
    <property type="entry name" value="Nitrite and sulphite reductase 4Fe-4S domain-like"/>
    <property type="match status" value="2"/>
</dbReference>
<evidence type="ECO:0000313" key="11">
    <source>
        <dbReference type="Proteomes" id="UP000002524"/>
    </source>
</evidence>
<keyword evidence="6" id="KW-0408">Iron</keyword>